<keyword evidence="2" id="KW-1185">Reference proteome</keyword>
<comment type="caution">
    <text evidence="1">The sequence shown here is derived from an EMBL/GenBank/DDBJ whole genome shotgun (WGS) entry which is preliminary data.</text>
</comment>
<evidence type="ECO:0000313" key="2">
    <source>
        <dbReference type="Proteomes" id="UP001363151"/>
    </source>
</evidence>
<sequence>MEAAAMVGQPPQPRDRRRGAALLAIATLASLGVLTHRSAAAAALRTYVAADAPRTSSSACASSRIRAARGLLANASLPASAALKPAAEVDADETTAAARARTKMALTQRVSFSLEEPCSSPSRSMSYVVAARYTPANGASKLPPLYVATGRRFAACGDGPATLSGELKLARLRAATVYDVDVLVYDLGTGAASLEWTGRFTSASTGWAAFDGGAFVDVAGATPSWRVLTMAAQQDALGFDDPGNLSAAARGKSFDGMLGVDGEGHVVWYYHLAGFEAWDFLENGNVALVARRQGNLVVPAKRINGDDVDANANSQLQEVDVTGALVKQRASSCAGAPLGYNALSHECRADRATARARGGVEGGGAVDVLSARYGLRRIPNVTVVAKGLNGSDAPTTTKADTFFGTQIVAWDRETDDMAVLYDLFDLARPARDSVTFESSNWNAVRGGCSGNTTLTGVEYHHVSSVTVGVESNLLASSRTLNTIWSLAHDGSGARWTLSSSLEAGHCADCADAGGVWYAFEKDADRFYDPHGALQLPNGDVLVVDDGDDRPGCAVDRRGQCFSRVVCYALDAAAKVARVRWQFEWPYGFADADGAARSAMDVAARDAYSSVGGSVAPLANGNYLVAFTSVDARSADDARGSALAFEVDVAGGAAAVSRLAVPTPLADQDKQGAYRLVPWDSIAAETHVCPFDNS</sequence>
<organism evidence="1 2">
    <name type="scientific">Aureococcus anophagefferens</name>
    <name type="common">Harmful bloom alga</name>
    <dbReference type="NCBI Taxonomy" id="44056"/>
    <lineage>
        <taxon>Eukaryota</taxon>
        <taxon>Sar</taxon>
        <taxon>Stramenopiles</taxon>
        <taxon>Ochrophyta</taxon>
        <taxon>Pelagophyceae</taxon>
        <taxon>Pelagomonadales</taxon>
        <taxon>Pelagomonadaceae</taxon>
        <taxon>Aureococcus</taxon>
    </lineage>
</organism>
<accession>A0ABR1G3S4</accession>
<protein>
    <recommendedName>
        <fullName evidence="3">Phytase-like domain-containing protein</fullName>
    </recommendedName>
</protein>
<reference evidence="1 2" key="1">
    <citation type="submission" date="2024-03" db="EMBL/GenBank/DDBJ databases">
        <title>Aureococcus anophagefferens CCMP1851 and Kratosvirus quantuckense: Draft genome of a second virus-susceptible host strain in the model system.</title>
        <authorList>
            <person name="Chase E."/>
            <person name="Truchon A.R."/>
            <person name="Schepens W."/>
            <person name="Wilhelm S.W."/>
        </authorList>
    </citation>
    <scope>NUCLEOTIDE SEQUENCE [LARGE SCALE GENOMIC DNA]</scope>
    <source>
        <strain evidence="1 2">CCMP1851</strain>
    </source>
</reference>
<dbReference type="Proteomes" id="UP001363151">
    <property type="component" value="Unassembled WGS sequence"/>
</dbReference>
<dbReference type="InterPro" id="IPR010262">
    <property type="entry name" value="Arylsulfotransferase_bact"/>
</dbReference>
<evidence type="ECO:0008006" key="3">
    <source>
        <dbReference type="Google" id="ProtNLM"/>
    </source>
</evidence>
<gene>
    <name evidence="1" type="ORF">SO694_00084111</name>
</gene>
<dbReference type="EMBL" id="JBBJCI010000124">
    <property type="protein sequence ID" value="KAK7247895.1"/>
    <property type="molecule type" value="Genomic_DNA"/>
</dbReference>
<dbReference type="Pfam" id="PF05935">
    <property type="entry name" value="Arylsulfotrans"/>
    <property type="match status" value="1"/>
</dbReference>
<name>A0ABR1G3S4_AURAN</name>
<proteinExistence type="predicted"/>
<evidence type="ECO:0000313" key="1">
    <source>
        <dbReference type="EMBL" id="KAK7247895.1"/>
    </source>
</evidence>